<evidence type="ECO:0000256" key="1">
    <source>
        <dbReference type="SAM" id="SignalP"/>
    </source>
</evidence>
<proteinExistence type="predicted"/>
<keyword evidence="3" id="KW-1185">Reference proteome</keyword>
<feature type="signal peptide" evidence="1">
    <location>
        <begin position="1"/>
        <end position="16"/>
    </location>
</feature>
<feature type="chain" id="PRO_5023008284" evidence="1">
    <location>
        <begin position="17"/>
        <end position="244"/>
    </location>
</feature>
<name>A0A5B8N206_9CHLO</name>
<gene>
    <name evidence="2" type="ORF">A3770_19p84080</name>
</gene>
<dbReference type="EMBL" id="CP031052">
    <property type="protein sequence ID" value="QDZ25890.1"/>
    <property type="molecule type" value="Genomic_DNA"/>
</dbReference>
<reference evidence="2 3" key="1">
    <citation type="submission" date="2018-07" db="EMBL/GenBank/DDBJ databases">
        <title>The complete nuclear genome of the prasinophyte Chloropicon primus (CCMP1205).</title>
        <authorList>
            <person name="Pombert J.-F."/>
            <person name="Otis C."/>
            <person name="Turmel M."/>
            <person name="Lemieux C."/>
        </authorList>
    </citation>
    <scope>NUCLEOTIDE SEQUENCE [LARGE SCALE GENOMIC DNA]</scope>
    <source>
        <strain evidence="2 3">CCMP1205</strain>
    </source>
</reference>
<organism evidence="2 3">
    <name type="scientific">Chloropicon primus</name>
    <dbReference type="NCBI Taxonomy" id="1764295"/>
    <lineage>
        <taxon>Eukaryota</taxon>
        <taxon>Viridiplantae</taxon>
        <taxon>Chlorophyta</taxon>
        <taxon>Chloropicophyceae</taxon>
        <taxon>Chloropicales</taxon>
        <taxon>Chloropicaceae</taxon>
        <taxon>Chloropicon</taxon>
    </lineage>
</organism>
<sequence length="244" mass="25301">MLLLVLLGLATSSALASSSWSGPRHHIRRPNYKIRKPIGKPAQATHIESSGNAAVNALEIGMANSHSSSIAVGYASPSWAGSYSQSTGDNIAESENSGTGEFSPVAAMSMQHSKTHARNGAGGSNAWTMKNAYAEVRGPVSPLVPASPGQPGIPSAGMQMPRGQKAGDTTSFGSHADGRMTIATGSQVSIANANPFDRVPNAVQGGKVEAFGGEFDKVQTLAVALPFQYFAVRQTRDNGDPSHN</sequence>
<dbReference type="Proteomes" id="UP000316726">
    <property type="component" value="Chromosome 19"/>
</dbReference>
<protein>
    <submittedName>
        <fullName evidence="2">Uncharacterized protein</fullName>
    </submittedName>
</protein>
<keyword evidence="1" id="KW-0732">Signal</keyword>
<accession>A0A5B8N206</accession>
<evidence type="ECO:0000313" key="2">
    <source>
        <dbReference type="EMBL" id="QDZ25890.1"/>
    </source>
</evidence>
<dbReference type="AlphaFoldDB" id="A0A5B8N206"/>
<evidence type="ECO:0000313" key="3">
    <source>
        <dbReference type="Proteomes" id="UP000316726"/>
    </source>
</evidence>